<evidence type="ECO:0000259" key="2">
    <source>
        <dbReference type="Pfam" id="PF20641"/>
    </source>
</evidence>
<dbReference type="AlphaFoldDB" id="A0A9Q1BMT7"/>
<dbReference type="EMBL" id="JAIZAY010000014">
    <property type="protein sequence ID" value="KAJ8029406.1"/>
    <property type="molecule type" value="Genomic_DNA"/>
</dbReference>
<dbReference type="GO" id="GO:0001164">
    <property type="term" value="F:RNA polymerase I core promoter sequence-specific DNA binding"/>
    <property type="evidence" value="ECO:0007669"/>
    <property type="project" value="TreeGrafter"/>
</dbReference>
<evidence type="ECO:0000313" key="4">
    <source>
        <dbReference type="Proteomes" id="UP001152320"/>
    </source>
</evidence>
<evidence type="ECO:0000256" key="1">
    <source>
        <dbReference type="SAM" id="MobiDB-lite"/>
    </source>
</evidence>
<dbReference type="PANTHER" id="PTHR15319">
    <property type="entry name" value="TATA BOX-BINDING PROTEIN ASSOCIATED FACTOR RNA POLYMERASE I SUBUNIT C"/>
    <property type="match status" value="1"/>
</dbReference>
<protein>
    <submittedName>
        <fullName evidence="3">TATA box-binding protein-associated factor, RNA polymerase I, subunit C</fullName>
    </submittedName>
</protein>
<feature type="region of interest" description="Disordered" evidence="1">
    <location>
        <begin position="636"/>
        <end position="656"/>
    </location>
</feature>
<feature type="region of interest" description="Disordered" evidence="1">
    <location>
        <begin position="570"/>
        <end position="598"/>
    </location>
</feature>
<dbReference type="InterPro" id="IPR049087">
    <property type="entry name" value="TAF1C_beta-prop"/>
</dbReference>
<evidence type="ECO:0000313" key="3">
    <source>
        <dbReference type="EMBL" id="KAJ8029406.1"/>
    </source>
</evidence>
<comment type="caution">
    <text evidence="3">The sequence shown here is derived from an EMBL/GenBank/DDBJ whole genome shotgun (WGS) entry which is preliminary data.</text>
</comment>
<dbReference type="Pfam" id="PF20641">
    <property type="entry name" value="TAF1C_beta-prop"/>
    <property type="match status" value="1"/>
</dbReference>
<organism evidence="3 4">
    <name type="scientific">Holothuria leucospilota</name>
    <name type="common">Black long sea cucumber</name>
    <name type="synonym">Mertensiothuria leucospilota</name>
    <dbReference type="NCBI Taxonomy" id="206669"/>
    <lineage>
        <taxon>Eukaryota</taxon>
        <taxon>Metazoa</taxon>
        <taxon>Echinodermata</taxon>
        <taxon>Eleutherozoa</taxon>
        <taxon>Echinozoa</taxon>
        <taxon>Holothuroidea</taxon>
        <taxon>Aspidochirotacea</taxon>
        <taxon>Aspidochirotida</taxon>
        <taxon>Holothuriidae</taxon>
        <taxon>Holothuria</taxon>
    </lineage>
</organism>
<dbReference type="OrthoDB" id="2382881at2759"/>
<gene>
    <name evidence="3" type="ORF">HOLleu_28787</name>
</gene>
<keyword evidence="4" id="KW-1185">Reference proteome</keyword>
<accession>A0A9Q1BMT7</accession>
<feature type="domain" description="TAF1C beta-propeller" evidence="2">
    <location>
        <begin position="252"/>
        <end position="373"/>
    </location>
</feature>
<sequence>MDLLERHYPTQLPSNSNEATFSDGFGMLGMFDILSAQGEDGTTSISYSFQNPRKVPQEILVPYEPTIPLMPPNESYVPGMTLTITDAFTRQATPNVCPQFANFCKDHSSLVFGFLADQHPLKNSMNSKTKIAIMASLENAIFLGCPQDLVMEELHRELEFQGTERHTNHLFHGGHLSYIPFSTSNVAGVLLYPSGAAMDILTVTTFCPIYDGLHVRLSPKPENKIERFQLSGTIRQIESFAYPRSGGGYSIVRTDYTCLLLKVSLTDDGNTTNVEMIDIMETHQRITSVALSPFISTEYMYAREKRKGKKIVLSDSTGVLHSWKEFPGAECKTDPLFCHFGAHPREAFVHDQKQAVLYDFRSPPHTYKKIFELPDPCLPVDQCFCVARQHPSNHFYHYLATQDALMLLDQRFPQHAVLQTYHNVKGMPSYLEISSYNKTENSIVMVGNHIEKQVHCYFVKDKTESVPILYSLPWKVTPFYDWVEVIDGMSKCGNPKIWERLDEPLMGFAACQVSVEDRNSWNVIQISGAGDLFCQTFIPPDPEASPEDQIKNKNSLHLCEMWLKAASGGTEGQVYPKDDSKGGAEIKNTSLTTKSKPVRMAASKSYESDLKSIEKNLFGEYEDSSDDEAEIRDPTFILRSKRGGSAAPKGLKGDLKSRPQELFGQERCRTRSRVEYHSPCSRCSNVECLFGTKEGHGLKRSASKFRKNVVELDPDLLLERSKKLYDEWNPLVCEKCCADCVADVESYGNIRVKMKGFLKCLKLPWQDDLEEVKTFEKRKKELLENELMSQKTTPVKQSPSHTASTSMVELDIDGRDTSLVVKEEVSEMPLSQCSQVTLFSQDNDDYKIEEIDEDFGLDWRRMPVPKKIQRFSQPESMGF</sequence>
<name>A0A9Q1BMT7_HOLLE</name>
<dbReference type="InterPro" id="IPR038801">
    <property type="entry name" value="TAF1C"/>
</dbReference>
<proteinExistence type="predicted"/>
<dbReference type="Proteomes" id="UP001152320">
    <property type="component" value="Chromosome 14"/>
</dbReference>
<dbReference type="PANTHER" id="PTHR15319:SF1">
    <property type="entry name" value="TATA BOX-BINDING PROTEIN-ASSOCIATED FACTOR RNA POLYMERASE I SUBUNIT C"/>
    <property type="match status" value="1"/>
</dbReference>
<dbReference type="GO" id="GO:0001650">
    <property type="term" value="C:fibrillar center"/>
    <property type="evidence" value="ECO:0007669"/>
    <property type="project" value="TreeGrafter"/>
</dbReference>
<reference evidence="3" key="1">
    <citation type="submission" date="2021-10" db="EMBL/GenBank/DDBJ databases">
        <title>Tropical sea cucumber genome reveals ecological adaptation and Cuvierian tubules defense mechanism.</title>
        <authorList>
            <person name="Chen T."/>
        </authorList>
    </citation>
    <scope>NUCLEOTIDE SEQUENCE</scope>
    <source>
        <strain evidence="3">Nanhai2018</strain>
        <tissue evidence="3">Muscle</tissue>
    </source>
</reference>